<feature type="domain" description="Thioredoxin" evidence="11">
    <location>
        <begin position="1"/>
        <end position="108"/>
    </location>
</feature>
<reference evidence="12" key="2">
    <citation type="journal article" date="2016" name="Int. J. Syst. Evol. Microbiol.">
        <title>Lawsonella clevelandensis gen. nov., sp. nov., a new member of the suborder Corynebacterineae isolated from human abscesses.</title>
        <authorList>
            <person name="Bell M.E."/>
            <person name="Bernard K.A."/>
            <person name="Harrington S.M."/>
            <person name="Patel N.B."/>
            <person name="Tucker T.A."/>
            <person name="Metcalfe M.G."/>
            <person name="McQuiston J.R."/>
        </authorList>
    </citation>
    <scope>NUCLEOTIDE SEQUENCE</scope>
    <source>
        <strain evidence="12">X1698</strain>
    </source>
</reference>
<reference evidence="12 14" key="1">
    <citation type="journal article" date="2015" name="Genome Announc.">
        <title>Complete Genome Sequences for Two Strains of a Novel Fastidious, Partially Acid-Fast, Gram-Positive Corynebacterineae Bacterium, Derived from Human Clinical Samples.</title>
        <authorList>
            <person name="Nicholson A.C."/>
            <person name="Bell M."/>
            <person name="Humrighouse B.W."/>
            <person name="McQuiston J.R."/>
        </authorList>
    </citation>
    <scope>NUCLEOTIDE SEQUENCE [LARGE SCALE GENOMIC DNA]</scope>
    <source>
        <strain evidence="12 14">X1698</strain>
    </source>
</reference>
<evidence type="ECO:0000256" key="3">
    <source>
        <dbReference type="ARBA" id="ARBA00022448"/>
    </source>
</evidence>
<dbReference type="GO" id="GO:0005829">
    <property type="term" value="C:cytosol"/>
    <property type="evidence" value="ECO:0007669"/>
    <property type="project" value="TreeGrafter"/>
</dbReference>
<evidence type="ECO:0000256" key="2">
    <source>
        <dbReference type="ARBA" id="ARBA00008987"/>
    </source>
</evidence>
<dbReference type="PANTHER" id="PTHR45663">
    <property type="entry name" value="GEO12009P1"/>
    <property type="match status" value="1"/>
</dbReference>
<dbReference type="EMBL" id="LR584267">
    <property type="protein sequence ID" value="VHO00623.1"/>
    <property type="molecule type" value="Genomic_DNA"/>
</dbReference>
<dbReference type="InterPro" id="IPR017937">
    <property type="entry name" value="Thioredoxin_CS"/>
</dbReference>
<dbReference type="Pfam" id="PF00085">
    <property type="entry name" value="Thioredoxin"/>
    <property type="match status" value="1"/>
</dbReference>
<dbReference type="Gene3D" id="3.40.30.10">
    <property type="entry name" value="Glutaredoxin"/>
    <property type="match status" value="1"/>
</dbReference>
<evidence type="ECO:0000256" key="10">
    <source>
        <dbReference type="PIRSR" id="PIRSR000077-4"/>
    </source>
</evidence>
<reference evidence="13 15" key="3">
    <citation type="submission" date="2019-04" db="EMBL/GenBank/DDBJ databases">
        <authorList>
            <person name="Seth-Smith MB H."/>
            <person name="Seth-Smith H."/>
        </authorList>
    </citation>
    <scope>NUCLEOTIDE SEQUENCE [LARGE SCALE GENOMIC DNA]</scope>
    <source>
        <strain evidence="13">USB-603019</strain>
    </source>
</reference>
<keyword evidence="4" id="KW-0249">Electron transport</keyword>
<evidence type="ECO:0000256" key="7">
    <source>
        <dbReference type="NCBIfam" id="TIGR01068"/>
    </source>
</evidence>
<evidence type="ECO:0000256" key="8">
    <source>
        <dbReference type="PIRNR" id="PIRNR000077"/>
    </source>
</evidence>
<dbReference type="STRING" id="1528099.AL705_04575"/>
<dbReference type="InterPro" id="IPR013766">
    <property type="entry name" value="Thioredoxin_domain"/>
</dbReference>
<dbReference type="SUPFAM" id="SSF52833">
    <property type="entry name" value="Thioredoxin-like"/>
    <property type="match status" value="1"/>
</dbReference>
<dbReference type="PROSITE" id="PS00194">
    <property type="entry name" value="THIOREDOXIN_1"/>
    <property type="match status" value="1"/>
</dbReference>
<evidence type="ECO:0000313" key="12">
    <source>
        <dbReference type="EMBL" id="ALE19018.1"/>
    </source>
</evidence>
<evidence type="ECO:0000313" key="15">
    <source>
        <dbReference type="Proteomes" id="UP000324288"/>
    </source>
</evidence>
<dbReference type="NCBIfam" id="TIGR01068">
    <property type="entry name" value="thioredoxin"/>
    <property type="match status" value="1"/>
</dbReference>
<name>A0A0M4MXQ9_9ACTN</name>
<evidence type="ECO:0000256" key="1">
    <source>
        <dbReference type="ARBA" id="ARBA00003318"/>
    </source>
</evidence>
<feature type="site" description="Contributes to redox potential value" evidence="9">
    <location>
        <position position="35"/>
    </location>
</feature>
<dbReference type="PROSITE" id="PS51352">
    <property type="entry name" value="THIOREDOXIN_2"/>
    <property type="match status" value="1"/>
</dbReference>
<keyword evidence="15" id="KW-1185">Reference proteome</keyword>
<feature type="active site" description="Nucleophile" evidence="9">
    <location>
        <position position="33"/>
    </location>
</feature>
<dbReference type="PANTHER" id="PTHR45663:SF11">
    <property type="entry name" value="GEO12009P1"/>
    <property type="match status" value="1"/>
</dbReference>
<dbReference type="PATRIC" id="fig|1528099.3.peg.885"/>
<dbReference type="Proteomes" id="UP000324288">
    <property type="component" value="Chromosome"/>
</dbReference>
<accession>A0A0M4MXQ9</accession>
<comment type="function">
    <text evidence="1">Participates in various redox reactions through the reversible oxidation of its active center dithiol to a disulfide and catalyzes dithiol-disulfide exchange reactions.</text>
</comment>
<protein>
    <recommendedName>
        <fullName evidence="7 8">Thioredoxin</fullName>
    </recommendedName>
</protein>
<dbReference type="RefSeq" id="WP_053962010.1">
    <property type="nucleotide sequence ID" value="NZ_CAJPTR010000041.1"/>
</dbReference>
<dbReference type="InterPro" id="IPR005746">
    <property type="entry name" value="Thioredoxin"/>
</dbReference>
<dbReference type="InterPro" id="IPR036249">
    <property type="entry name" value="Thioredoxin-like_sf"/>
</dbReference>
<gene>
    <name evidence="13" type="primary">trxA_2</name>
    <name evidence="12" type="ORF">AL705_04575</name>
    <name evidence="13" type="ORF">LC603019_00891</name>
</gene>
<feature type="site" description="Contributes to redox potential value" evidence="9">
    <location>
        <position position="34"/>
    </location>
</feature>
<dbReference type="EMBL" id="CP012390">
    <property type="protein sequence ID" value="ALE19018.1"/>
    <property type="molecule type" value="Genomic_DNA"/>
</dbReference>
<dbReference type="FunFam" id="3.40.30.10:FF:000001">
    <property type="entry name" value="Thioredoxin"/>
    <property type="match status" value="1"/>
</dbReference>
<dbReference type="GO" id="GO:0015035">
    <property type="term" value="F:protein-disulfide reductase activity"/>
    <property type="evidence" value="ECO:0007669"/>
    <property type="project" value="UniProtKB-UniRule"/>
</dbReference>
<evidence type="ECO:0000256" key="4">
    <source>
        <dbReference type="ARBA" id="ARBA00022982"/>
    </source>
</evidence>
<evidence type="ECO:0000256" key="9">
    <source>
        <dbReference type="PIRSR" id="PIRSR000077-1"/>
    </source>
</evidence>
<dbReference type="KEGG" id="cbq:AL705_04575"/>
<keyword evidence="3" id="KW-0813">Transport</keyword>
<keyword evidence="5 10" id="KW-1015">Disulfide bond</keyword>
<feature type="active site" description="Nucleophile" evidence="9">
    <location>
        <position position="36"/>
    </location>
</feature>
<evidence type="ECO:0000313" key="13">
    <source>
        <dbReference type="EMBL" id="VHO00623.1"/>
    </source>
</evidence>
<dbReference type="GeneID" id="84894834"/>
<evidence type="ECO:0000313" key="14">
    <source>
        <dbReference type="Proteomes" id="UP000068137"/>
    </source>
</evidence>
<evidence type="ECO:0000256" key="5">
    <source>
        <dbReference type="ARBA" id="ARBA00023157"/>
    </source>
</evidence>
<comment type="similarity">
    <text evidence="2 8">Belongs to the thioredoxin family.</text>
</comment>
<feature type="disulfide bond" description="Redox-active" evidence="10">
    <location>
        <begin position="33"/>
        <end position="36"/>
    </location>
</feature>
<organism evidence="12 14">
    <name type="scientific">Lawsonella clevelandensis</name>
    <dbReference type="NCBI Taxonomy" id="1528099"/>
    <lineage>
        <taxon>Bacteria</taxon>
        <taxon>Bacillati</taxon>
        <taxon>Actinomycetota</taxon>
        <taxon>Actinomycetes</taxon>
        <taxon>Mycobacteriales</taxon>
        <taxon>Lawsonellaceae</taxon>
        <taxon>Lawsonella</taxon>
    </lineage>
</organism>
<dbReference type="Proteomes" id="UP000068137">
    <property type="component" value="Chromosome"/>
</dbReference>
<dbReference type="CDD" id="cd02947">
    <property type="entry name" value="TRX_family"/>
    <property type="match status" value="1"/>
</dbReference>
<proteinExistence type="inferred from homology"/>
<dbReference type="PIRSF" id="PIRSF000077">
    <property type="entry name" value="Thioredoxin"/>
    <property type="match status" value="1"/>
</dbReference>
<keyword evidence="6 10" id="KW-0676">Redox-active center</keyword>
<sequence length="108" mass="11524">MSANTITVTADNFRSVVAESELPVLVDFWAAWCGPCQAVGPVVDDIAAENKDKLVVCKVNVDEQQALAQMFGIMSIPTMLLFKGGKVVKTLTGARPKAAIMAAIKDEL</sequence>
<dbReference type="PRINTS" id="PR00421">
    <property type="entry name" value="THIOREDOXIN"/>
</dbReference>
<evidence type="ECO:0000259" key="11">
    <source>
        <dbReference type="PROSITE" id="PS51352"/>
    </source>
</evidence>
<dbReference type="OrthoDB" id="9790390at2"/>
<feature type="site" description="Deprotonates C-terminal active site Cys" evidence="9">
    <location>
        <position position="27"/>
    </location>
</feature>
<dbReference type="GO" id="GO:0045454">
    <property type="term" value="P:cell redox homeostasis"/>
    <property type="evidence" value="ECO:0007669"/>
    <property type="project" value="TreeGrafter"/>
</dbReference>
<evidence type="ECO:0000256" key="6">
    <source>
        <dbReference type="ARBA" id="ARBA00023284"/>
    </source>
</evidence>
<dbReference type="AlphaFoldDB" id="A0A0M4MXQ9"/>